<feature type="region of interest" description="Disordered" evidence="15">
    <location>
        <begin position="416"/>
        <end position="450"/>
    </location>
</feature>
<evidence type="ECO:0000259" key="16">
    <source>
        <dbReference type="PROSITE" id="PS50011"/>
    </source>
</evidence>
<dbReference type="CDD" id="cd12194">
    <property type="entry name" value="Kcc4p_like_C"/>
    <property type="match status" value="1"/>
</dbReference>
<gene>
    <name evidence="17" type="ORF">METBISCDRAFT_28216</name>
</gene>
<dbReference type="GO" id="GO:0030447">
    <property type="term" value="P:filamentous growth"/>
    <property type="evidence" value="ECO:0007669"/>
    <property type="project" value="UniProtKB-ARBA"/>
</dbReference>
<organism evidence="17 18">
    <name type="scientific">Metschnikowia bicuspidata</name>
    <dbReference type="NCBI Taxonomy" id="27322"/>
    <lineage>
        <taxon>Eukaryota</taxon>
        <taxon>Fungi</taxon>
        <taxon>Dikarya</taxon>
        <taxon>Ascomycota</taxon>
        <taxon>Saccharomycotina</taxon>
        <taxon>Pichiomycetes</taxon>
        <taxon>Metschnikowiaceae</taxon>
        <taxon>Metschnikowia</taxon>
    </lineage>
</organism>
<comment type="catalytic activity">
    <reaction evidence="11">
        <text>L-threonyl-[protein] + ATP = O-phospho-L-threonyl-[protein] + ADP + H(+)</text>
        <dbReference type="Rhea" id="RHEA:46608"/>
        <dbReference type="Rhea" id="RHEA-COMP:11060"/>
        <dbReference type="Rhea" id="RHEA-COMP:11605"/>
        <dbReference type="ChEBI" id="CHEBI:15378"/>
        <dbReference type="ChEBI" id="CHEBI:30013"/>
        <dbReference type="ChEBI" id="CHEBI:30616"/>
        <dbReference type="ChEBI" id="CHEBI:61977"/>
        <dbReference type="ChEBI" id="CHEBI:456216"/>
        <dbReference type="EC" id="2.7.11.1"/>
    </reaction>
</comment>
<evidence type="ECO:0000256" key="3">
    <source>
        <dbReference type="ARBA" id="ARBA00012513"/>
    </source>
</evidence>
<comment type="subcellular location">
    <subcellularLocation>
        <location evidence="1">Bud neck</location>
    </subcellularLocation>
</comment>
<dbReference type="GO" id="GO:0005524">
    <property type="term" value="F:ATP binding"/>
    <property type="evidence" value="ECO:0007669"/>
    <property type="project" value="UniProtKB-UniRule"/>
</dbReference>
<dbReference type="InterPro" id="IPR008271">
    <property type="entry name" value="Ser/Thr_kinase_AS"/>
</dbReference>
<protein>
    <recommendedName>
        <fullName evidence="3">non-specific serine/threonine protein kinase</fullName>
        <ecNumber evidence="3">2.7.11.1</ecNumber>
    </recommendedName>
</protein>
<dbReference type="GO" id="GO:0035556">
    <property type="term" value="P:intracellular signal transduction"/>
    <property type="evidence" value="ECO:0007669"/>
    <property type="project" value="TreeGrafter"/>
</dbReference>
<evidence type="ECO:0000256" key="6">
    <source>
        <dbReference type="ARBA" id="ARBA00022679"/>
    </source>
</evidence>
<evidence type="ECO:0000256" key="12">
    <source>
        <dbReference type="ARBA" id="ARBA00048679"/>
    </source>
</evidence>
<dbReference type="OrthoDB" id="504170at2759"/>
<evidence type="ECO:0000256" key="13">
    <source>
        <dbReference type="PROSITE-ProRule" id="PRU10141"/>
    </source>
</evidence>
<keyword evidence="5" id="KW-0597">Phosphoprotein</keyword>
<feature type="compositionally biased region" description="Polar residues" evidence="15">
    <location>
        <begin position="1005"/>
        <end position="1021"/>
    </location>
</feature>
<dbReference type="GO" id="GO:0001558">
    <property type="term" value="P:regulation of cell growth"/>
    <property type="evidence" value="ECO:0007669"/>
    <property type="project" value="UniProtKB-ARBA"/>
</dbReference>
<evidence type="ECO:0000256" key="5">
    <source>
        <dbReference type="ARBA" id="ARBA00022553"/>
    </source>
</evidence>
<dbReference type="FunFam" id="1.10.510.10:FF:000394">
    <property type="entry name" value="Serine/threonine-protein kinase HSL1"/>
    <property type="match status" value="1"/>
</dbReference>
<dbReference type="GO" id="GO:0005940">
    <property type="term" value="C:septin ring"/>
    <property type="evidence" value="ECO:0007669"/>
    <property type="project" value="UniProtKB-ARBA"/>
</dbReference>
<dbReference type="Pfam" id="PF00069">
    <property type="entry name" value="Pkinase"/>
    <property type="match status" value="1"/>
</dbReference>
<evidence type="ECO:0000313" key="18">
    <source>
        <dbReference type="Proteomes" id="UP000268321"/>
    </source>
</evidence>
<evidence type="ECO:0000256" key="8">
    <source>
        <dbReference type="ARBA" id="ARBA00022777"/>
    </source>
</evidence>
<dbReference type="GO" id="GO:0060258">
    <property type="term" value="P:negative regulation of filamentous growth"/>
    <property type="evidence" value="ECO:0007669"/>
    <property type="project" value="UniProtKB-ARBA"/>
</dbReference>
<proteinExistence type="inferred from homology"/>
<keyword evidence="18" id="KW-1185">Reference proteome</keyword>
<dbReference type="InterPro" id="IPR043024">
    <property type="entry name" value="KA1_sf_fungal"/>
</dbReference>
<keyword evidence="7 13" id="KW-0547">Nucleotide-binding</keyword>
<evidence type="ECO:0000256" key="2">
    <source>
        <dbReference type="ARBA" id="ARBA00010791"/>
    </source>
</evidence>
<comment type="similarity">
    <text evidence="2">Belongs to the protein kinase superfamily. CAMK Ser/Thr protein kinase family. NIM1 subfamily.</text>
</comment>
<evidence type="ECO:0000256" key="9">
    <source>
        <dbReference type="ARBA" id="ARBA00022840"/>
    </source>
</evidence>
<feature type="domain" description="Protein kinase" evidence="16">
    <location>
        <begin position="25"/>
        <end position="284"/>
    </location>
</feature>
<keyword evidence="9 13" id="KW-0067">ATP-binding</keyword>
<reference evidence="18" key="1">
    <citation type="journal article" date="2018" name="Nat. Microbiol.">
        <title>Leveraging single-cell genomics to expand the fungal tree of life.</title>
        <authorList>
            <person name="Ahrendt S.R."/>
            <person name="Quandt C.A."/>
            <person name="Ciobanu D."/>
            <person name="Clum A."/>
            <person name="Salamov A."/>
            <person name="Andreopoulos B."/>
            <person name="Cheng J.F."/>
            <person name="Woyke T."/>
            <person name="Pelin A."/>
            <person name="Henrissat B."/>
            <person name="Reynolds N.K."/>
            <person name="Benny G.L."/>
            <person name="Smith M.E."/>
            <person name="James T.Y."/>
            <person name="Grigoriev I.V."/>
        </authorList>
    </citation>
    <scope>NUCLEOTIDE SEQUENCE [LARGE SCALE GENOMIC DNA]</scope>
    <source>
        <strain evidence="18">Baker2002</strain>
    </source>
</reference>
<feature type="binding site" evidence="13">
    <location>
        <position position="54"/>
    </location>
    <ligand>
        <name>ATP</name>
        <dbReference type="ChEBI" id="CHEBI:30616"/>
    </ligand>
</feature>
<evidence type="ECO:0000256" key="14">
    <source>
        <dbReference type="SAM" id="Coils"/>
    </source>
</evidence>
<feature type="region of interest" description="Disordered" evidence="15">
    <location>
        <begin position="1135"/>
        <end position="1172"/>
    </location>
</feature>
<name>A0A4P9Z9N3_9ASCO</name>
<evidence type="ECO:0000256" key="10">
    <source>
        <dbReference type="ARBA" id="ARBA00023054"/>
    </source>
</evidence>
<dbReference type="PROSITE" id="PS00107">
    <property type="entry name" value="PROTEIN_KINASE_ATP"/>
    <property type="match status" value="1"/>
</dbReference>
<dbReference type="PANTHER" id="PTHR24346:SF110">
    <property type="entry name" value="NON-SPECIFIC SERINE_THREONINE PROTEIN KINASE"/>
    <property type="match status" value="1"/>
</dbReference>
<dbReference type="InterPro" id="IPR000719">
    <property type="entry name" value="Prot_kinase_dom"/>
</dbReference>
<dbReference type="Gene3D" id="1.10.510.10">
    <property type="entry name" value="Transferase(Phosphotransferase) domain 1"/>
    <property type="match status" value="1"/>
</dbReference>
<keyword evidence="10 14" id="KW-0175">Coiled coil</keyword>
<evidence type="ECO:0000256" key="11">
    <source>
        <dbReference type="ARBA" id="ARBA00047899"/>
    </source>
</evidence>
<dbReference type="EC" id="2.7.11.1" evidence="3"/>
<feature type="compositionally biased region" description="Basic and acidic residues" evidence="15">
    <location>
        <begin position="1150"/>
        <end position="1168"/>
    </location>
</feature>
<dbReference type="SMART" id="SM00220">
    <property type="entry name" value="S_TKc"/>
    <property type="match status" value="1"/>
</dbReference>
<evidence type="ECO:0000256" key="4">
    <source>
        <dbReference type="ARBA" id="ARBA00022527"/>
    </source>
</evidence>
<dbReference type="SUPFAM" id="SSF56112">
    <property type="entry name" value="Protein kinase-like (PK-like)"/>
    <property type="match status" value="1"/>
</dbReference>
<feature type="coiled-coil region" evidence="14">
    <location>
        <begin position="759"/>
        <end position="786"/>
    </location>
</feature>
<feature type="compositionally biased region" description="Basic residues" evidence="15">
    <location>
        <begin position="438"/>
        <end position="449"/>
    </location>
</feature>
<evidence type="ECO:0000256" key="1">
    <source>
        <dbReference type="ARBA" id="ARBA00004266"/>
    </source>
</evidence>
<keyword evidence="4" id="KW-0723">Serine/threonine-protein kinase</keyword>
<dbReference type="FunFam" id="3.30.200.20:FF:000003">
    <property type="entry name" value="Non-specific serine/threonine protein kinase"/>
    <property type="match status" value="1"/>
</dbReference>
<feature type="region of interest" description="Disordered" evidence="15">
    <location>
        <begin position="974"/>
        <end position="1021"/>
    </location>
</feature>
<keyword evidence="6" id="KW-0808">Transferase</keyword>
<keyword evidence="8 17" id="KW-0418">Kinase</keyword>
<dbReference type="CDD" id="cd14081">
    <property type="entry name" value="STKc_BRSK1_2"/>
    <property type="match status" value="1"/>
</dbReference>
<evidence type="ECO:0000256" key="7">
    <source>
        <dbReference type="ARBA" id="ARBA00022741"/>
    </source>
</evidence>
<dbReference type="PROSITE" id="PS50011">
    <property type="entry name" value="PROTEIN_KINASE_DOM"/>
    <property type="match status" value="1"/>
</dbReference>
<feature type="compositionally biased region" description="Basic and acidic residues" evidence="15">
    <location>
        <begin position="994"/>
        <end position="1004"/>
    </location>
</feature>
<evidence type="ECO:0000256" key="15">
    <source>
        <dbReference type="SAM" id="MobiDB-lite"/>
    </source>
</evidence>
<dbReference type="Pfam" id="PF16797">
    <property type="entry name" value="Fungal_KA1"/>
    <property type="match status" value="1"/>
</dbReference>
<dbReference type="InterPro" id="IPR011009">
    <property type="entry name" value="Kinase-like_dom_sf"/>
</dbReference>
<dbReference type="InterPro" id="IPR017441">
    <property type="entry name" value="Protein_kinase_ATP_BS"/>
</dbReference>
<dbReference type="PANTHER" id="PTHR24346">
    <property type="entry name" value="MAP/MICROTUBULE AFFINITY-REGULATING KINASE"/>
    <property type="match status" value="1"/>
</dbReference>
<evidence type="ECO:0000313" key="17">
    <source>
        <dbReference type="EMBL" id="RKP29465.1"/>
    </source>
</evidence>
<dbReference type="GO" id="GO:0004674">
    <property type="term" value="F:protein serine/threonine kinase activity"/>
    <property type="evidence" value="ECO:0007669"/>
    <property type="project" value="UniProtKB-KW"/>
</dbReference>
<dbReference type="Gene3D" id="3.30.310.220">
    <property type="entry name" value="Fungal kinase associated-1 domain"/>
    <property type="match status" value="1"/>
</dbReference>
<dbReference type="GO" id="GO:0005935">
    <property type="term" value="C:cellular bud neck"/>
    <property type="evidence" value="ECO:0007669"/>
    <property type="project" value="UniProtKB-SubCell"/>
</dbReference>
<dbReference type="InterPro" id="IPR031850">
    <property type="entry name" value="Fungal_KA1_dom"/>
</dbReference>
<accession>A0A4P9Z9N3</accession>
<dbReference type="EMBL" id="ML004486">
    <property type="protein sequence ID" value="RKP29465.1"/>
    <property type="molecule type" value="Genomic_DNA"/>
</dbReference>
<dbReference type="PROSITE" id="PS00108">
    <property type="entry name" value="PROTEIN_KINASE_ST"/>
    <property type="match status" value="1"/>
</dbReference>
<dbReference type="Proteomes" id="UP000268321">
    <property type="component" value="Unassembled WGS sequence"/>
</dbReference>
<sequence length="1329" mass="149118">MISRQPSLLLVASQSHSHPQKIGPWKLGKTLGRGASGRVLLGVHHTTGQKAAVKVVSKSELEEGHHATKSGGLTYGIEREIIIMKLLTHPNVLRLYDVWETSKALYLVLEYVEGGELFDLLIERGPLHEQEAVKYFRQIILGTAYCHALGICHRDLKPENLLLDASLNVKLADFGMAALESNGKLLETSCGLPHYAAPEIVSGLKYHGAASDLWSCGVILFALLTGRLPFDDENIRNLLLKVQAGNFEMPAELSPDAQDLIWRMLTVDPNERISTSQVLRHRLLSKYAVPNEDLISVKSLPHPDTARRSLGSRKNIDPQILENLSILWNQRLEEDIINCLLSDGSNPEKTFYALLLRYRHNQDETQGLGGAGVPSPRKKMTHLTSNLSNTPKKNRLSQINAANLRNRPVLFQHRYGVKNGDHGRDSAPSSVQNLPRKSPSRIKLPRKRQSYQMRDDPLTHNLYNDIVNASDAPDALMLSMPPTLPSKDLIYAAPEAPAKKGEQDGARLLEALKIVANAAKTKKRSLMIHSKAPPALDAKAAANAKISKSKSLRQSVTSGLKRNSITIKLLSTYAKLSSETDWEYMDKQTKRTSTTFATLCDKIFNHEEYNEEDEKLVDDEEKKAKEYEAFMEIERKKREAEFRARRELAKQKKRQSRRSLLSLKKLHITVTEDQATGEDALGAANDMTGALSQPKRGQKLALRSVSEKGNGDRDDLTAADLELIKRRLATQPVPYRRQTPVLTRRPVSRLDPLWIAYENKEITRAHQALEAEYADLDRERQQKLANRELMVSVLYPGDEDEWGMRYELPPHQADSVDLSQEYMTEIRKLRLLNSQYNLHGKLNVDRAERVSVAKDRRNNKKTLIGEVEIPKVTRKSRHMGRTSVSGNSKRLSLISFRSTKELYRDLNSFLDTHSEDIDNAELAEEEQLVGHKVPRLRTSFADRLDRADASDYEDRAEVSSVVDLDEHLAKRASYHAAEKSTARGKPSTMLLDDPETKTNRHESRYSQGGNRDANNNHSSNCDARGASAVAVGADYTFSEDQPRRPSAPGVFDKIKLPDANKPWYSVTHRVGANQPRAAAMLVPDINKLNQAYKDSAVKSNKYGELTTVQHAHNNMPDVSVVTSNSTLGVATVVGHPTARNSGNVPAVPEKPLKSAREKTPKAFEDVPRERKRSRSIFRKMSWGIKKSLDDNPQQLPSPAQSGLGSMEEKKVGFLSRIFSGGEKPEVQQYSTILPRRELMMALFALLSSWRNYGLRDLRNDTVGFNITGAVSGDNLFHMKGCKFRIKVESVDGDRKSKLICAHVRGSKTTSRTVFKEIRKVLDRENVMDI</sequence>
<comment type="catalytic activity">
    <reaction evidence="12">
        <text>L-seryl-[protein] + ATP = O-phospho-L-seryl-[protein] + ADP + H(+)</text>
        <dbReference type="Rhea" id="RHEA:17989"/>
        <dbReference type="Rhea" id="RHEA-COMP:9863"/>
        <dbReference type="Rhea" id="RHEA-COMP:11604"/>
        <dbReference type="ChEBI" id="CHEBI:15378"/>
        <dbReference type="ChEBI" id="CHEBI:29999"/>
        <dbReference type="ChEBI" id="CHEBI:30616"/>
        <dbReference type="ChEBI" id="CHEBI:83421"/>
        <dbReference type="ChEBI" id="CHEBI:456216"/>
        <dbReference type="EC" id="2.7.11.1"/>
    </reaction>
</comment>